<keyword evidence="1" id="KW-0472">Membrane</keyword>
<comment type="caution">
    <text evidence="2">The sequence shown here is derived from an EMBL/GenBank/DDBJ whole genome shotgun (WGS) entry which is preliminary data.</text>
</comment>
<dbReference type="AlphaFoldDB" id="A0A940XZI9"/>
<organism evidence="2 3">
    <name type="scientific">Streptomyces liliiviolaceus</name>
    <dbReference type="NCBI Taxonomy" id="2823109"/>
    <lineage>
        <taxon>Bacteria</taxon>
        <taxon>Bacillati</taxon>
        <taxon>Actinomycetota</taxon>
        <taxon>Actinomycetes</taxon>
        <taxon>Kitasatosporales</taxon>
        <taxon>Streptomycetaceae</taxon>
        <taxon>Streptomyces</taxon>
    </lineage>
</organism>
<accession>A0A940XZI9</accession>
<keyword evidence="3" id="KW-1185">Reference proteome</keyword>
<dbReference type="RefSeq" id="WP_210892443.1">
    <property type="nucleotide sequence ID" value="NZ_JAGPYQ010000002.1"/>
</dbReference>
<dbReference type="Proteomes" id="UP000677413">
    <property type="component" value="Unassembled WGS sequence"/>
</dbReference>
<proteinExistence type="predicted"/>
<evidence type="ECO:0000256" key="1">
    <source>
        <dbReference type="SAM" id="Phobius"/>
    </source>
</evidence>
<reference evidence="2 3" key="1">
    <citation type="submission" date="2021-04" db="EMBL/GenBank/DDBJ databases">
        <authorList>
            <person name="Tang X."/>
            <person name="Zhou X."/>
            <person name="Chen X."/>
            <person name="Cernava T."/>
            <person name="Zhang C."/>
        </authorList>
    </citation>
    <scope>NUCLEOTIDE SEQUENCE [LARGE SCALE GENOMIC DNA]</scope>
    <source>
        <strain evidence="2 3">BH-SS-21</strain>
    </source>
</reference>
<keyword evidence="1" id="KW-1133">Transmembrane helix</keyword>
<evidence type="ECO:0000313" key="2">
    <source>
        <dbReference type="EMBL" id="MBQ0854644.1"/>
    </source>
</evidence>
<gene>
    <name evidence="2" type="ORF">J8N05_41520</name>
</gene>
<feature type="transmembrane region" description="Helical" evidence="1">
    <location>
        <begin position="21"/>
        <end position="46"/>
    </location>
</feature>
<protein>
    <submittedName>
        <fullName evidence="2">Uncharacterized protein</fullName>
    </submittedName>
</protein>
<dbReference type="EMBL" id="JAGPYQ010000002">
    <property type="protein sequence ID" value="MBQ0854644.1"/>
    <property type="molecule type" value="Genomic_DNA"/>
</dbReference>
<keyword evidence="1" id="KW-0812">Transmembrane</keyword>
<evidence type="ECO:0000313" key="3">
    <source>
        <dbReference type="Proteomes" id="UP000677413"/>
    </source>
</evidence>
<name>A0A940XZI9_9ACTN</name>
<sequence>MVTKTVHPSSQIAANVPVARSLLSAVGVVATLIVALSLIPLASVYLPRPLPVVS</sequence>